<proteinExistence type="predicted"/>
<accession>A0AC35FSV4</accession>
<evidence type="ECO:0000313" key="2">
    <source>
        <dbReference type="WBParaSite" id="PS1159_v2.g20600.t1"/>
    </source>
</evidence>
<sequence length="168" mass="20029">MVNQSNQRARIPYREFGNSRRTPAPQFRNDHGRTRVELEQPPPQRQQKQREQPSRSRSSNTENRNTRQEHQPTPRSRSRSAVNRQSRSRSRQPRRSRSTRKPRDLKIFRNKIKITSNLDNVMNMMCIDMNQDNIPFVPNIFCHHEVINFEDQNESFNQIAALVEHLSK</sequence>
<name>A0AC35FSV4_9BILA</name>
<dbReference type="WBParaSite" id="PS1159_v2.g20600.t1">
    <property type="protein sequence ID" value="PS1159_v2.g20600.t1"/>
    <property type="gene ID" value="PS1159_v2.g20600"/>
</dbReference>
<organism evidence="1 2">
    <name type="scientific">Panagrolaimus sp. PS1159</name>
    <dbReference type="NCBI Taxonomy" id="55785"/>
    <lineage>
        <taxon>Eukaryota</taxon>
        <taxon>Metazoa</taxon>
        <taxon>Ecdysozoa</taxon>
        <taxon>Nematoda</taxon>
        <taxon>Chromadorea</taxon>
        <taxon>Rhabditida</taxon>
        <taxon>Tylenchina</taxon>
        <taxon>Panagrolaimomorpha</taxon>
        <taxon>Panagrolaimoidea</taxon>
        <taxon>Panagrolaimidae</taxon>
        <taxon>Panagrolaimus</taxon>
    </lineage>
</organism>
<dbReference type="Proteomes" id="UP000887580">
    <property type="component" value="Unplaced"/>
</dbReference>
<evidence type="ECO:0000313" key="1">
    <source>
        <dbReference type="Proteomes" id="UP000887580"/>
    </source>
</evidence>
<protein>
    <submittedName>
        <fullName evidence="2">Uncharacterized protein</fullName>
    </submittedName>
</protein>
<reference evidence="2" key="1">
    <citation type="submission" date="2022-11" db="UniProtKB">
        <authorList>
            <consortium name="WormBaseParasite"/>
        </authorList>
    </citation>
    <scope>IDENTIFICATION</scope>
</reference>